<feature type="domain" description="ArsA/GET3 Anion-transporting ATPase-like" evidence="2">
    <location>
        <begin position="488"/>
        <end position="585"/>
    </location>
</feature>
<dbReference type="SUPFAM" id="SSF52540">
    <property type="entry name" value="P-loop containing nucleoside triphosphate hydrolases"/>
    <property type="match status" value="2"/>
</dbReference>
<dbReference type="EMBL" id="JBEPSB010000002">
    <property type="protein sequence ID" value="MET4559607.1"/>
    <property type="molecule type" value="Genomic_DNA"/>
</dbReference>
<proteinExistence type="inferred from homology"/>
<comment type="similarity">
    <text evidence="1">Belongs to the arsA ATPase family.</text>
</comment>
<dbReference type="InterPro" id="IPR027417">
    <property type="entry name" value="P-loop_NTPase"/>
</dbReference>
<accession>A0ABV2PF93</accession>
<evidence type="ECO:0000259" key="2">
    <source>
        <dbReference type="Pfam" id="PF02374"/>
    </source>
</evidence>
<dbReference type="Proteomes" id="UP001549363">
    <property type="component" value="Unassembled WGS sequence"/>
</dbReference>
<dbReference type="PANTHER" id="PTHR10803">
    <property type="entry name" value="ARSENICAL PUMP-DRIVING ATPASE ARSENITE-TRANSLOCATING ATPASE"/>
    <property type="match status" value="1"/>
</dbReference>
<evidence type="ECO:0000256" key="1">
    <source>
        <dbReference type="ARBA" id="ARBA00011040"/>
    </source>
</evidence>
<feature type="domain" description="ArsA/GET3 Anion-transporting ATPase-like" evidence="2">
    <location>
        <begin position="14"/>
        <end position="291"/>
    </location>
</feature>
<comment type="caution">
    <text evidence="3">The sequence shown here is derived from an EMBL/GenBank/DDBJ whole genome shotgun (WGS) entry which is preliminary data.</text>
</comment>
<dbReference type="InterPro" id="IPR025723">
    <property type="entry name" value="ArsA/GET3_ATPase-like"/>
</dbReference>
<name>A0ABV2PF93_9BACI</name>
<dbReference type="InterPro" id="IPR016300">
    <property type="entry name" value="ATPase_ArsA/GET3"/>
</dbReference>
<protein>
    <submittedName>
        <fullName evidence="3">Arsenite-transporting ATPase</fullName>
    </submittedName>
</protein>
<reference evidence="3 4" key="1">
    <citation type="submission" date="2024-06" db="EMBL/GenBank/DDBJ databases">
        <title>Sorghum-associated microbial communities from plants grown in Nebraska, USA.</title>
        <authorList>
            <person name="Schachtman D."/>
        </authorList>
    </citation>
    <scope>NUCLEOTIDE SEQUENCE [LARGE SCALE GENOMIC DNA]</scope>
    <source>
        <strain evidence="3 4">736</strain>
    </source>
</reference>
<dbReference type="RefSeq" id="WP_354470954.1">
    <property type="nucleotide sequence ID" value="NZ_JBEPSB010000002.1"/>
</dbReference>
<dbReference type="CDD" id="cd02035">
    <property type="entry name" value="ArsA"/>
    <property type="match status" value="2"/>
</dbReference>
<dbReference type="NCBIfam" id="TIGR00345">
    <property type="entry name" value="GET3_arsA_TRC40"/>
    <property type="match status" value="1"/>
</dbReference>
<dbReference type="Pfam" id="PF02374">
    <property type="entry name" value="ArsA_ATPase"/>
    <property type="match status" value="3"/>
</dbReference>
<evidence type="ECO:0000313" key="3">
    <source>
        <dbReference type="EMBL" id="MET4559607.1"/>
    </source>
</evidence>
<dbReference type="PIRSF" id="PIRSF001327">
    <property type="entry name" value="Arsenical_pump-driving_ATPase"/>
    <property type="match status" value="1"/>
</dbReference>
<dbReference type="NCBIfam" id="TIGR04291">
    <property type="entry name" value="arsen_driv_ArsA"/>
    <property type="match status" value="1"/>
</dbReference>
<evidence type="ECO:0000313" key="4">
    <source>
        <dbReference type="Proteomes" id="UP001549363"/>
    </source>
</evidence>
<gene>
    <name evidence="3" type="ORF">ABIA69_000750</name>
</gene>
<organism evidence="3 4">
    <name type="scientific">Lysinibacillus parviboronicapiens</name>
    <dbReference type="NCBI Taxonomy" id="436516"/>
    <lineage>
        <taxon>Bacteria</taxon>
        <taxon>Bacillati</taxon>
        <taxon>Bacillota</taxon>
        <taxon>Bacilli</taxon>
        <taxon>Bacillales</taxon>
        <taxon>Bacillaceae</taxon>
        <taxon>Lysinibacillus</taxon>
    </lineage>
</organism>
<dbReference type="InterPro" id="IPR027541">
    <property type="entry name" value="Ars_ATPase"/>
</dbReference>
<keyword evidence="4" id="KW-1185">Reference proteome</keyword>
<sequence length="591" mass="65796">MERFTRSQFPDTPFLFFTGKGGVGKTSVACSLSIAIAGEGKKVLLISTDPASNLQDIFGQTLSNTPTKIEGIDNLFALNLDPEQAAQHYKEQMVGPYRGTLPDVVLQNMEEQLSGACTVEIAAFNEFATLLTNRSVIENFDTIVFDTAPTGHTLRLLQLPSAWSTFLDDNTTGTSCLGPLKGLEPQREIYKEAVERLKNNNQTTLMLVTRPDGNPLKEAARASRELYEIGIQNQILLINGYMENVNSHDEIEKAFIARQTEALEVIPNELKQFEQYYLPFVPYSLSSMERMQAWMTDQDITHEYEYELEKGTTIPKVEEMIADYVELKPKLIFTMGKGGVGKTTVASYIALRLAEEGMHVHLTTTDPAAHLNWTFGDDKVKNVTVSRIDPKVEVANYEAEVLAKASETMNEEGLAFVKEDLASPCTEEIAVFRAFANVVENHQDEVIIIDTAPTGHTLLLLDATEAYHCEISRSQGDIPPAVSNLLPRLRNASYTSVAIVTLPEATPVFEATRLQEDLQRAGLTVDWWVVNQTFSSIETTSPTLIQKQQAETKWLEEIKSISNNQFVAIPWVKMPPVGTKGLHELKGENIK</sequence>
<feature type="domain" description="ArsA/GET3 Anion-transporting ATPase-like" evidence="2">
    <location>
        <begin position="330"/>
        <end position="468"/>
    </location>
</feature>
<dbReference type="Gene3D" id="3.40.50.300">
    <property type="entry name" value="P-loop containing nucleotide triphosphate hydrolases"/>
    <property type="match status" value="2"/>
</dbReference>
<dbReference type="PANTHER" id="PTHR10803:SF3">
    <property type="entry name" value="ATPASE GET3"/>
    <property type="match status" value="1"/>
</dbReference>